<dbReference type="Pfam" id="PF03715">
    <property type="entry name" value="Noc2"/>
    <property type="match status" value="1"/>
</dbReference>
<dbReference type="InterPro" id="IPR016024">
    <property type="entry name" value="ARM-type_fold"/>
</dbReference>
<gene>
    <name evidence="5" type="ORF">TKK_001769</name>
</gene>
<keyword evidence="3" id="KW-0539">Nucleus</keyword>
<evidence type="ECO:0000313" key="5">
    <source>
        <dbReference type="EMBL" id="KAL3406450.1"/>
    </source>
</evidence>
<keyword evidence="6" id="KW-1185">Reference proteome</keyword>
<dbReference type="PANTHER" id="PTHR12687">
    <property type="entry name" value="NUCLEOLAR COMPLEX 2 AND RAD4-RELATED"/>
    <property type="match status" value="1"/>
</dbReference>
<comment type="subcellular location">
    <subcellularLocation>
        <location evidence="1">Nucleus</location>
    </subcellularLocation>
</comment>
<dbReference type="GO" id="GO:0005634">
    <property type="term" value="C:nucleus"/>
    <property type="evidence" value="ECO:0007669"/>
    <property type="project" value="UniProtKB-SubCell"/>
</dbReference>
<evidence type="ECO:0008006" key="7">
    <source>
        <dbReference type="Google" id="ProtNLM"/>
    </source>
</evidence>
<evidence type="ECO:0000313" key="6">
    <source>
        <dbReference type="Proteomes" id="UP001627154"/>
    </source>
</evidence>
<dbReference type="AlphaFoldDB" id="A0ABD2XMN0"/>
<accession>A0ABD2XMN0</accession>
<dbReference type="SUPFAM" id="SSF48371">
    <property type="entry name" value="ARM repeat"/>
    <property type="match status" value="1"/>
</dbReference>
<dbReference type="InterPro" id="IPR005343">
    <property type="entry name" value="Noc2"/>
</dbReference>
<proteinExistence type="inferred from homology"/>
<comment type="caution">
    <text evidence="5">The sequence shown here is derived from an EMBL/GenBank/DDBJ whole genome shotgun (WGS) entry which is preliminary data.</text>
</comment>
<protein>
    <recommendedName>
        <fullName evidence="7">Nucleolar complex protein 2 homolog</fullName>
    </recommendedName>
</protein>
<feature type="region of interest" description="Disordered" evidence="4">
    <location>
        <begin position="536"/>
        <end position="555"/>
    </location>
</feature>
<evidence type="ECO:0000256" key="2">
    <source>
        <dbReference type="ARBA" id="ARBA00005907"/>
    </source>
</evidence>
<feature type="region of interest" description="Disordered" evidence="4">
    <location>
        <begin position="1"/>
        <end position="29"/>
    </location>
</feature>
<dbReference type="PANTHER" id="PTHR12687:SF4">
    <property type="entry name" value="NUCLEOLAR COMPLEX PROTEIN 2 HOMOLOG"/>
    <property type="match status" value="1"/>
</dbReference>
<dbReference type="Proteomes" id="UP001627154">
    <property type="component" value="Unassembled WGS sequence"/>
</dbReference>
<comment type="similarity">
    <text evidence="2">Belongs to the NOC2 family.</text>
</comment>
<name>A0ABD2XMN0_9HYME</name>
<feature type="compositionally biased region" description="Acidic residues" evidence="4">
    <location>
        <begin position="9"/>
        <end position="21"/>
    </location>
</feature>
<dbReference type="EMBL" id="JBJJXI010000019">
    <property type="protein sequence ID" value="KAL3406450.1"/>
    <property type="molecule type" value="Genomic_DNA"/>
</dbReference>
<evidence type="ECO:0000256" key="3">
    <source>
        <dbReference type="ARBA" id="ARBA00023242"/>
    </source>
</evidence>
<reference evidence="5 6" key="1">
    <citation type="journal article" date="2024" name="bioRxiv">
        <title>A reference genome for Trichogramma kaykai: A tiny desert-dwelling parasitoid wasp with competing sex-ratio distorters.</title>
        <authorList>
            <person name="Culotta J."/>
            <person name="Lindsey A.R."/>
        </authorList>
    </citation>
    <scope>NUCLEOTIDE SEQUENCE [LARGE SCALE GENOMIC DNA]</scope>
    <source>
        <strain evidence="5 6">KSX58</strain>
    </source>
</reference>
<sequence>MSNNSDLEIASDESDYEEEGQQEVQKTDGPIKITHKLLRKWEEQIQTDRSTQIIKTVVEVFHATLESVETVKVHTKKEILGGASTDTDNNKVAKYKVEGAAIFNGVIQLCMTQLPGAFNRFLNLNDENKYKCHKAKRFPKIKGTLKSYLSNLIKLLKSVTSSNVIGGLLKHLHAMIPFTLAFSSLQKPLMKVILSFWSSSNSETVRVVAFMNILKIAVHQKSPAFFHTLLKTMYIEYVKTSKFVSPNTVSAINFMRRSLAEIYLLHTDIAYHNAFMYIRQLAILLRNALTLKKQEHFQAINNWQYINSLWFWAHLIPQAKKDTLLRGLEYPLVQVIIGVVNVIPTSQYYPLRFHCARMLTTLSKNANLYIPTLPLLTQILEEYDFNKKHKIVSMKPMSLTTVLRASKSQLSENGFKDALIENIYELVLEITAIESHRAYFPDFVLQLNIKLRAFHKKCRVANYSRKIKQLLEKIEENSRFIMSERATVTLNLKNTAEVEAWEKKMLEVGTPLNKFFESWNRVQKVQKRKRITENEENAAEFKMPQLKKKKKLAEE</sequence>
<organism evidence="5 6">
    <name type="scientific">Trichogramma kaykai</name>
    <dbReference type="NCBI Taxonomy" id="54128"/>
    <lineage>
        <taxon>Eukaryota</taxon>
        <taxon>Metazoa</taxon>
        <taxon>Ecdysozoa</taxon>
        <taxon>Arthropoda</taxon>
        <taxon>Hexapoda</taxon>
        <taxon>Insecta</taxon>
        <taxon>Pterygota</taxon>
        <taxon>Neoptera</taxon>
        <taxon>Endopterygota</taxon>
        <taxon>Hymenoptera</taxon>
        <taxon>Apocrita</taxon>
        <taxon>Proctotrupomorpha</taxon>
        <taxon>Chalcidoidea</taxon>
        <taxon>Trichogrammatidae</taxon>
        <taxon>Trichogramma</taxon>
    </lineage>
</organism>
<evidence type="ECO:0000256" key="1">
    <source>
        <dbReference type="ARBA" id="ARBA00004123"/>
    </source>
</evidence>
<evidence type="ECO:0000256" key="4">
    <source>
        <dbReference type="SAM" id="MobiDB-lite"/>
    </source>
</evidence>
<feature type="compositionally biased region" description="Basic residues" evidence="4">
    <location>
        <begin position="545"/>
        <end position="555"/>
    </location>
</feature>